<dbReference type="AlphaFoldDB" id="A0A6A4TMI6"/>
<proteinExistence type="predicted"/>
<dbReference type="Proteomes" id="UP000438429">
    <property type="component" value="Unassembled WGS sequence"/>
</dbReference>
<reference evidence="2 3" key="1">
    <citation type="submission" date="2019-06" db="EMBL/GenBank/DDBJ databases">
        <title>Draft genomes of female and male turbot (Scophthalmus maximus).</title>
        <authorList>
            <person name="Xu H."/>
            <person name="Xu X.-W."/>
            <person name="Shao C."/>
            <person name="Chen S."/>
        </authorList>
    </citation>
    <scope>NUCLEOTIDE SEQUENCE [LARGE SCALE GENOMIC DNA]</scope>
    <source>
        <strain evidence="2">Ysfricsl-2016a</strain>
        <tissue evidence="2">Blood</tissue>
    </source>
</reference>
<protein>
    <submittedName>
        <fullName evidence="2">Uncharacterized protein</fullName>
    </submittedName>
</protein>
<dbReference type="EMBL" id="VEVO01000003">
    <property type="protein sequence ID" value="KAF0044850.1"/>
    <property type="molecule type" value="Genomic_DNA"/>
</dbReference>
<sequence>MAAPQRTTVVEAVGIGGRRNTQPTHCAAVPPPFRIQWKSGCFYMLNSSPCFIKVCFNVSPVKTQLSRTAALKILPIYEEQAEEVFEEDGLMNEVLLLCPTAADDFEQEKRPNGHVEQTADRLKSKD</sequence>
<evidence type="ECO:0000313" key="2">
    <source>
        <dbReference type="EMBL" id="KAF0044850.1"/>
    </source>
</evidence>
<organism evidence="2 3">
    <name type="scientific">Scophthalmus maximus</name>
    <name type="common">Turbot</name>
    <name type="synonym">Psetta maxima</name>
    <dbReference type="NCBI Taxonomy" id="52904"/>
    <lineage>
        <taxon>Eukaryota</taxon>
        <taxon>Metazoa</taxon>
        <taxon>Chordata</taxon>
        <taxon>Craniata</taxon>
        <taxon>Vertebrata</taxon>
        <taxon>Euteleostomi</taxon>
        <taxon>Actinopterygii</taxon>
        <taxon>Neopterygii</taxon>
        <taxon>Teleostei</taxon>
        <taxon>Neoteleostei</taxon>
        <taxon>Acanthomorphata</taxon>
        <taxon>Carangaria</taxon>
        <taxon>Pleuronectiformes</taxon>
        <taxon>Pleuronectoidei</taxon>
        <taxon>Scophthalmidae</taxon>
        <taxon>Scophthalmus</taxon>
    </lineage>
</organism>
<gene>
    <name evidence="2" type="ORF">F2P81_004008</name>
</gene>
<name>A0A6A4TMI6_SCOMX</name>
<feature type="region of interest" description="Disordered" evidence="1">
    <location>
        <begin position="107"/>
        <end position="126"/>
    </location>
</feature>
<evidence type="ECO:0000256" key="1">
    <source>
        <dbReference type="SAM" id="MobiDB-lite"/>
    </source>
</evidence>
<evidence type="ECO:0000313" key="3">
    <source>
        <dbReference type="Proteomes" id="UP000438429"/>
    </source>
</evidence>
<accession>A0A6A4TMI6</accession>
<comment type="caution">
    <text evidence="2">The sequence shown here is derived from an EMBL/GenBank/DDBJ whole genome shotgun (WGS) entry which is preliminary data.</text>
</comment>